<keyword evidence="2" id="KW-0378">Hydrolase</keyword>
<feature type="transmembrane region" description="Helical" evidence="1">
    <location>
        <begin position="59"/>
        <end position="80"/>
    </location>
</feature>
<keyword evidence="1" id="KW-0812">Transmembrane</keyword>
<dbReference type="PANTHER" id="PTHR40031">
    <property type="entry name" value="HYPOTHETICAL MEMBRANE SPANNING PROTEIN"/>
    <property type="match status" value="1"/>
</dbReference>
<dbReference type="GO" id="GO:0016787">
    <property type="term" value="F:hydrolase activity"/>
    <property type="evidence" value="ECO:0007669"/>
    <property type="project" value="UniProtKB-KW"/>
</dbReference>
<evidence type="ECO:0000313" key="2">
    <source>
        <dbReference type="EMBL" id="WED43456.1"/>
    </source>
</evidence>
<dbReference type="Proteomes" id="UP001222087">
    <property type="component" value="Chromosome"/>
</dbReference>
<feature type="transmembrane region" description="Helical" evidence="1">
    <location>
        <begin position="128"/>
        <end position="148"/>
    </location>
</feature>
<feature type="transmembrane region" description="Helical" evidence="1">
    <location>
        <begin position="155"/>
        <end position="171"/>
    </location>
</feature>
<gene>
    <name evidence="2" type="ORF">PXX05_01400</name>
</gene>
<keyword evidence="1" id="KW-1133">Transmembrane helix</keyword>
<keyword evidence="1" id="KW-0472">Membrane</keyword>
<accession>A0ABY8AUN0</accession>
<organism evidence="2 3">
    <name type="scientific">Legionella cardiaca</name>
    <dbReference type="NCBI Taxonomy" id="1071983"/>
    <lineage>
        <taxon>Bacteria</taxon>
        <taxon>Pseudomonadati</taxon>
        <taxon>Pseudomonadota</taxon>
        <taxon>Gammaproteobacteria</taxon>
        <taxon>Legionellales</taxon>
        <taxon>Legionellaceae</taxon>
        <taxon>Legionella</taxon>
    </lineage>
</organism>
<dbReference type="InterPro" id="IPR007404">
    <property type="entry name" value="YdjM-like"/>
</dbReference>
<dbReference type="Pfam" id="PF04307">
    <property type="entry name" value="YdjM"/>
    <property type="match status" value="1"/>
</dbReference>
<feature type="transmembrane region" description="Helical" evidence="1">
    <location>
        <begin position="92"/>
        <end position="116"/>
    </location>
</feature>
<keyword evidence="3" id="KW-1185">Reference proteome</keyword>
<protein>
    <submittedName>
        <fullName evidence="2">Metal-dependent hydrolase</fullName>
    </submittedName>
</protein>
<evidence type="ECO:0000256" key="1">
    <source>
        <dbReference type="SAM" id="Phobius"/>
    </source>
</evidence>
<reference evidence="2 3" key="1">
    <citation type="submission" date="2023-02" db="EMBL/GenBank/DDBJ databases">
        <title>Genome Sequence of L. cardiaca H63T.</title>
        <authorList>
            <person name="Lopez A.E."/>
            <person name="Cianciotto N.P."/>
        </authorList>
    </citation>
    <scope>NUCLEOTIDE SEQUENCE [LARGE SCALE GENOMIC DNA]</scope>
    <source>
        <strain evidence="2 3">H63</strain>
    </source>
</reference>
<name>A0ABY8AUN0_9GAMM</name>
<dbReference type="InterPro" id="IPR053170">
    <property type="entry name" value="Transcription_regulator"/>
</dbReference>
<dbReference type="RefSeq" id="WP_275089265.1">
    <property type="nucleotide sequence ID" value="NZ_CP119078.1"/>
</dbReference>
<sequence>MDPITQGALGAACAQACLHKKDRDNAWIVGGLAGMAADLDIFINSPKNPLLFFIYHRHFTHSLLFIPLGAFLVTLVLLLFKRFRKTIKLTFLAAFIGYGTHGLLDACTSYGTLLYWPFSNTRISWDLIAIIDPFFTIPLIFGLIWTIVSDHRKGVVIGLTLAGLVLLFNTYQHHRAFLAVQSFAKQNHLRLEKLRVFPKMASSINWRAVARDNYRFVAFNVAVPLFRENNTSLIATYPMMQLAQLPQYVKKSPVLLDGVAIFNWFTDGYVILVKSPPLTLADGRFLMDDDPTISLWGLRFLDNPPRIIRISYIKLENKK</sequence>
<evidence type="ECO:0000313" key="3">
    <source>
        <dbReference type="Proteomes" id="UP001222087"/>
    </source>
</evidence>
<dbReference type="EMBL" id="CP119078">
    <property type="protein sequence ID" value="WED43456.1"/>
    <property type="molecule type" value="Genomic_DNA"/>
</dbReference>
<proteinExistence type="predicted"/>
<dbReference type="PANTHER" id="PTHR40031:SF1">
    <property type="entry name" value="MEMBRANE-BOUND METAL-DEPENDENT HYDROLASE"/>
    <property type="match status" value="1"/>
</dbReference>